<dbReference type="SMART" id="SM00470">
    <property type="entry name" value="ParB"/>
    <property type="match status" value="1"/>
</dbReference>
<dbReference type="InterPro" id="IPR041468">
    <property type="entry name" value="HTH_ParB/Spo0J"/>
</dbReference>
<comment type="subcellular location">
    <subcellularLocation>
        <location evidence="1">Cytoplasm</location>
        <location evidence="1">Nucleoid</location>
    </subcellularLocation>
</comment>
<dbReference type="CDD" id="cd16393">
    <property type="entry name" value="SPO0J_N"/>
    <property type="match status" value="1"/>
</dbReference>
<dbReference type="Proteomes" id="UP000095765">
    <property type="component" value="Unassembled WGS sequence"/>
</dbReference>
<evidence type="ECO:0000256" key="2">
    <source>
        <dbReference type="ARBA" id="ARBA00006295"/>
    </source>
</evidence>
<dbReference type="GO" id="GO:0007059">
    <property type="term" value="P:chromosome segregation"/>
    <property type="evidence" value="ECO:0007669"/>
    <property type="project" value="TreeGrafter"/>
</dbReference>
<sequence length="278" mass="31881">MKFSKQRTVNRVVLIDVDRIVRSPYQPRRQFEPRAMQELADSIAQSGLLQPVTVRAVGSGYELIAGERRLMACRMNGIDKIPAIVEQFDNEKSAVFALIENLQRKDLNYFEEAQGIRRLMELCDMTQQQVAKRLGKAQSTIANKLRLLNFSEELRRRMLDAGLTERHARALLKLESDQQIEAALETITHERLNVGETERLIETMLTAAPEPAPVKPEQKATKLFVLKDFRIFMNTITKAVSTMKLAGIDIDTEKFEDEEFINYTMRIPKKSAYRPHSA</sequence>
<dbReference type="PANTHER" id="PTHR33375">
    <property type="entry name" value="CHROMOSOME-PARTITIONING PROTEIN PARB-RELATED"/>
    <property type="match status" value="1"/>
</dbReference>
<dbReference type="OrthoDB" id="9802051at2"/>
<dbReference type="Pfam" id="PF17762">
    <property type="entry name" value="HTH_ParB"/>
    <property type="match status" value="1"/>
</dbReference>
<dbReference type="InterPro" id="IPR004437">
    <property type="entry name" value="ParB/RepB/Spo0J"/>
</dbReference>
<dbReference type="FunFam" id="1.10.10.2830:FF:000001">
    <property type="entry name" value="Chromosome partitioning protein ParB"/>
    <property type="match status" value="1"/>
</dbReference>
<evidence type="ECO:0000313" key="8">
    <source>
        <dbReference type="Proteomes" id="UP000260828"/>
    </source>
</evidence>
<dbReference type="EMBL" id="CZBE01000017">
    <property type="protein sequence ID" value="CUP94101.1"/>
    <property type="molecule type" value="Genomic_DNA"/>
</dbReference>
<dbReference type="GO" id="GO:0003677">
    <property type="term" value="F:DNA binding"/>
    <property type="evidence" value="ECO:0007669"/>
    <property type="project" value="UniProtKB-KW"/>
</dbReference>
<dbReference type="EMBL" id="QVME01000011">
    <property type="protein sequence ID" value="RGE65788.1"/>
    <property type="molecule type" value="Genomic_DNA"/>
</dbReference>
<evidence type="ECO:0000313" key="6">
    <source>
        <dbReference type="EMBL" id="RGE65788.1"/>
    </source>
</evidence>
<dbReference type="FunFam" id="3.90.1530.30:FF:000001">
    <property type="entry name" value="Chromosome partitioning protein ParB"/>
    <property type="match status" value="1"/>
</dbReference>
<dbReference type="InterPro" id="IPR001387">
    <property type="entry name" value="Cro/C1-type_HTH"/>
</dbReference>
<evidence type="ECO:0000256" key="3">
    <source>
        <dbReference type="ARBA" id="ARBA00023125"/>
    </source>
</evidence>
<evidence type="ECO:0000256" key="1">
    <source>
        <dbReference type="ARBA" id="ARBA00004453"/>
    </source>
</evidence>
<evidence type="ECO:0000313" key="7">
    <source>
        <dbReference type="Proteomes" id="UP000095765"/>
    </source>
</evidence>
<dbReference type="CDD" id="cd00093">
    <property type="entry name" value="HTH_XRE"/>
    <property type="match status" value="1"/>
</dbReference>
<dbReference type="GO" id="GO:0045881">
    <property type="term" value="P:positive regulation of sporulation resulting in formation of a cellular spore"/>
    <property type="evidence" value="ECO:0007669"/>
    <property type="project" value="TreeGrafter"/>
</dbReference>
<proteinExistence type="inferred from homology"/>
<dbReference type="Gene3D" id="3.90.1530.30">
    <property type="match status" value="1"/>
</dbReference>
<feature type="domain" description="HTH cro/C1-type" evidence="4">
    <location>
        <begin position="116"/>
        <end position="143"/>
    </location>
</feature>
<dbReference type="PANTHER" id="PTHR33375:SF8">
    <property type="entry name" value="NUCLEOID OCCLUSION PROTEIN"/>
    <property type="match status" value="1"/>
</dbReference>
<dbReference type="SUPFAM" id="SSF110849">
    <property type="entry name" value="ParB/Sulfiredoxin"/>
    <property type="match status" value="1"/>
</dbReference>
<dbReference type="GO" id="GO:0009295">
    <property type="term" value="C:nucleoid"/>
    <property type="evidence" value="ECO:0007669"/>
    <property type="project" value="UniProtKB-SubCell"/>
</dbReference>
<accession>A0A174SCK5</accession>
<evidence type="ECO:0000313" key="5">
    <source>
        <dbReference type="EMBL" id="CUP94101.1"/>
    </source>
</evidence>
<dbReference type="InterPro" id="IPR050336">
    <property type="entry name" value="Chromosome_partition/occlusion"/>
</dbReference>
<comment type="similarity">
    <text evidence="2">Belongs to the ParB family.</text>
</comment>
<dbReference type="AlphaFoldDB" id="A0A174SCK5"/>
<dbReference type="NCBIfam" id="TIGR00180">
    <property type="entry name" value="parB_part"/>
    <property type="match status" value="1"/>
</dbReference>
<dbReference type="GO" id="GO:0005694">
    <property type="term" value="C:chromosome"/>
    <property type="evidence" value="ECO:0007669"/>
    <property type="project" value="TreeGrafter"/>
</dbReference>
<evidence type="ECO:0000259" key="4">
    <source>
        <dbReference type="PROSITE" id="PS50943"/>
    </source>
</evidence>
<reference evidence="5 7" key="1">
    <citation type="submission" date="2015-09" db="EMBL/GenBank/DDBJ databases">
        <authorList>
            <consortium name="Pathogen Informatics"/>
        </authorList>
    </citation>
    <scope>NUCLEOTIDE SEQUENCE [LARGE SCALE GENOMIC DNA]</scope>
    <source>
        <strain evidence="5 7">2789STDY5834939</strain>
    </source>
</reference>
<reference evidence="6 8" key="2">
    <citation type="submission" date="2018-08" db="EMBL/GenBank/DDBJ databases">
        <title>A genome reference for cultivated species of the human gut microbiota.</title>
        <authorList>
            <person name="Zou Y."/>
            <person name="Xue W."/>
            <person name="Luo G."/>
        </authorList>
    </citation>
    <scope>NUCLEOTIDE SEQUENCE [LARGE SCALE GENOMIC DNA]</scope>
    <source>
        <strain evidence="6 8">TF05-12AC</strain>
    </source>
</reference>
<name>A0A174SCK5_9FIRM</name>
<organism evidence="5 7">
    <name type="scientific">Anaerotruncus colihominis</name>
    <dbReference type="NCBI Taxonomy" id="169435"/>
    <lineage>
        <taxon>Bacteria</taxon>
        <taxon>Bacillati</taxon>
        <taxon>Bacillota</taxon>
        <taxon>Clostridia</taxon>
        <taxon>Eubacteriales</taxon>
        <taxon>Oscillospiraceae</taxon>
        <taxon>Anaerotruncus</taxon>
    </lineage>
</organism>
<keyword evidence="3" id="KW-0238">DNA-binding</keyword>
<dbReference type="RefSeq" id="WP_006873093.1">
    <property type="nucleotide sequence ID" value="NZ_CABIWA010000021.1"/>
</dbReference>
<dbReference type="SUPFAM" id="SSF109709">
    <property type="entry name" value="KorB DNA-binding domain-like"/>
    <property type="match status" value="1"/>
</dbReference>
<dbReference type="Gene3D" id="1.10.10.2830">
    <property type="match status" value="1"/>
</dbReference>
<dbReference type="Proteomes" id="UP000260828">
    <property type="component" value="Unassembled WGS sequence"/>
</dbReference>
<protein>
    <submittedName>
        <fullName evidence="5">Nucleoid occlusion protein</fullName>
    </submittedName>
    <submittedName>
        <fullName evidence="6">ParB/RepB/Spo0J family partition protein</fullName>
    </submittedName>
</protein>
<dbReference type="InterPro" id="IPR036086">
    <property type="entry name" value="ParB/Sulfiredoxin_sf"/>
</dbReference>
<dbReference type="Pfam" id="PF02195">
    <property type="entry name" value="ParB_N"/>
    <property type="match status" value="1"/>
</dbReference>
<gene>
    <name evidence="5" type="primary">noc</name>
    <name evidence="6" type="ORF">DXC40_16180</name>
    <name evidence="5" type="ORF">ERS852551_02486</name>
</gene>
<dbReference type="InterPro" id="IPR003115">
    <property type="entry name" value="ParB_N"/>
</dbReference>
<dbReference type="PROSITE" id="PS50943">
    <property type="entry name" value="HTH_CROC1"/>
    <property type="match status" value="1"/>
</dbReference>